<dbReference type="Proteomes" id="UP000308092">
    <property type="component" value="Unassembled WGS sequence"/>
</dbReference>
<protein>
    <submittedName>
        <fullName evidence="2">Uncharacterized protein</fullName>
    </submittedName>
</protein>
<sequence length="79" mass="8393">MALDIGGGLGEPENLGLREKEVEIGFGPCQAGLGGLSLAEREDQRRLPADKSSTFKSHLNTLTAFEGVVVAPQKRDPCI</sequence>
<evidence type="ECO:0000313" key="1">
    <source>
        <dbReference type="EMBL" id="KAA8647728.1"/>
    </source>
</evidence>
<proteinExistence type="predicted"/>
<dbReference type="EMBL" id="QUQM01000004">
    <property type="protein sequence ID" value="KAA8647728.1"/>
    <property type="molecule type" value="Genomic_DNA"/>
</dbReference>
<evidence type="ECO:0000313" key="2">
    <source>
        <dbReference type="EMBL" id="THD00301.1"/>
    </source>
</evidence>
<dbReference type="EMBL" id="SOSA01000003">
    <property type="protein sequence ID" value="THD00301.1"/>
    <property type="molecule type" value="Genomic_DNA"/>
</dbReference>
<comment type="caution">
    <text evidence="2">The sequence shown here is derived from an EMBL/GenBank/DDBJ whole genome shotgun (WGS) entry which is preliminary data.</text>
</comment>
<organism evidence="2 3">
    <name type="scientific">Aspergillus tanneri</name>
    <dbReference type="NCBI Taxonomy" id="1220188"/>
    <lineage>
        <taxon>Eukaryota</taxon>
        <taxon>Fungi</taxon>
        <taxon>Dikarya</taxon>
        <taxon>Ascomycota</taxon>
        <taxon>Pezizomycotina</taxon>
        <taxon>Eurotiomycetes</taxon>
        <taxon>Eurotiomycetidae</taxon>
        <taxon>Eurotiales</taxon>
        <taxon>Aspergillaceae</taxon>
        <taxon>Aspergillus</taxon>
        <taxon>Aspergillus subgen. Circumdati</taxon>
    </lineage>
</organism>
<dbReference type="AlphaFoldDB" id="A0A4V3UQU2"/>
<gene>
    <name evidence="1" type="ORF">ATNIH1004_006425</name>
    <name evidence="2" type="ORF">EYZ11_000194</name>
</gene>
<dbReference type="RefSeq" id="XP_033427089.1">
    <property type="nucleotide sequence ID" value="XM_033571057.1"/>
</dbReference>
<accession>A0A4V3UQU2</accession>
<evidence type="ECO:0000313" key="4">
    <source>
        <dbReference type="Proteomes" id="UP000324241"/>
    </source>
</evidence>
<dbReference type="Proteomes" id="UP000324241">
    <property type="component" value="Unassembled WGS sequence"/>
</dbReference>
<reference evidence="2 3" key="1">
    <citation type="submission" date="2019-03" db="EMBL/GenBank/DDBJ databases">
        <title>The genome sequence of a newly discovered highly antifungal drug resistant Aspergillus species, Aspergillus tanneri NIH 1004.</title>
        <authorList>
            <person name="Mounaud S."/>
            <person name="Singh I."/>
            <person name="Joardar V."/>
            <person name="Pakala S."/>
            <person name="Pakala S."/>
            <person name="Venepally P."/>
            <person name="Hoover J."/>
            <person name="Nierman W."/>
            <person name="Chung J."/>
            <person name="Losada L."/>
        </authorList>
    </citation>
    <scope>NUCLEOTIDE SEQUENCE [LARGE SCALE GENOMIC DNA]</scope>
    <source>
        <strain evidence="2 3">NIH1004</strain>
    </source>
</reference>
<dbReference type="VEuPathDB" id="FungiDB:EYZ11_000194"/>
<keyword evidence="3" id="KW-1185">Reference proteome</keyword>
<evidence type="ECO:0000313" key="3">
    <source>
        <dbReference type="Proteomes" id="UP000308092"/>
    </source>
</evidence>
<dbReference type="GeneID" id="54329127"/>
<reference evidence="1 4" key="2">
    <citation type="submission" date="2019-08" db="EMBL/GenBank/DDBJ databases">
        <title>The genome sequence of a newly discovered highly antifungal drug resistant Aspergillus species, Aspergillus tanneri NIH 1004.</title>
        <authorList>
            <person name="Mounaud S."/>
            <person name="Singh I."/>
            <person name="Joardar V."/>
            <person name="Pakala S."/>
            <person name="Pakala S."/>
            <person name="Venepally P."/>
            <person name="Chung J.K."/>
            <person name="Losada L."/>
            <person name="Nierman W.C."/>
        </authorList>
    </citation>
    <scope>NUCLEOTIDE SEQUENCE [LARGE SCALE GENOMIC DNA]</scope>
    <source>
        <strain evidence="1 4">NIH1004</strain>
    </source>
</reference>
<name>A0A4V3UQU2_9EURO</name>